<name>A0A090G5F1_MESPL</name>
<accession>A0A090G5F1</accession>
<evidence type="ECO:0000313" key="2">
    <source>
        <dbReference type="Proteomes" id="UP000046122"/>
    </source>
</evidence>
<reference evidence="1 2" key="1">
    <citation type="submission" date="2014-08" db="EMBL/GenBank/DDBJ databases">
        <authorList>
            <person name="Moulin Lionel"/>
        </authorList>
    </citation>
    <scope>NUCLEOTIDE SEQUENCE [LARGE SCALE GENOMIC DNA]</scope>
</reference>
<organism evidence="1 2">
    <name type="scientific">Mesorhizobium plurifarium</name>
    <dbReference type="NCBI Taxonomy" id="69974"/>
    <lineage>
        <taxon>Bacteria</taxon>
        <taxon>Pseudomonadati</taxon>
        <taxon>Pseudomonadota</taxon>
        <taxon>Alphaproteobacteria</taxon>
        <taxon>Hyphomicrobiales</taxon>
        <taxon>Phyllobacteriaceae</taxon>
        <taxon>Mesorhizobium</taxon>
    </lineage>
</organism>
<evidence type="ECO:0000313" key="1">
    <source>
        <dbReference type="EMBL" id="CDX52759.1"/>
    </source>
</evidence>
<gene>
    <name evidence="1" type="ORF">MPL3365_170072</name>
</gene>
<dbReference type="EMBL" id="CCNE01000009">
    <property type="protein sequence ID" value="CDX52759.1"/>
    <property type="molecule type" value="Genomic_DNA"/>
</dbReference>
<protein>
    <submittedName>
        <fullName evidence="1">Uncharacterized protein</fullName>
    </submittedName>
</protein>
<proteinExistence type="predicted"/>
<dbReference type="AlphaFoldDB" id="A0A090G5F1"/>
<sequence length="96" mass="10895">MLVTFTLILQRSLPWQVAATTLTHSLSPRAANSPKGLFRSFRKRIRLIQTIDFTNPGEPRIVRSRDAPRTDAIITAECARKANCMTASCNWYFLRG</sequence>
<dbReference type="Proteomes" id="UP000046122">
    <property type="component" value="Unassembled WGS sequence"/>
</dbReference>